<evidence type="ECO:0000256" key="1">
    <source>
        <dbReference type="SAM" id="Phobius"/>
    </source>
</evidence>
<keyword evidence="1" id="KW-1133">Transmembrane helix</keyword>
<evidence type="ECO:0000313" key="2">
    <source>
        <dbReference type="EMBL" id="KXH60244.1"/>
    </source>
</evidence>
<dbReference type="Proteomes" id="UP000070121">
    <property type="component" value="Unassembled WGS sequence"/>
</dbReference>
<dbReference type="PANTHER" id="PTHR37471:SF1">
    <property type="entry name" value="AB HYDROLASE-1 DOMAIN-CONTAINING PROTEIN"/>
    <property type="match status" value="1"/>
</dbReference>
<feature type="transmembrane region" description="Helical" evidence="1">
    <location>
        <begin position="20"/>
        <end position="40"/>
    </location>
</feature>
<keyword evidence="1" id="KW-0812">Transmembrane</keyword>
<dbReference type="InterPro" id="IPR029058">
    <property type="entry name" value="AB_hydrolase_fold"/>
</dbReference>
<dbReference type="STRING" id="1209931.A0A135UIN4"/>
<evidence type="ECO:0008006" key="4">
    <source>
        <dbReference type="Google" id="ProtNLM"/>
    </source>
</evidence>
<dbReference type="PANTHER" id="PTHR37471">
    <property type="entry name" value="UNNAMED PRODUCT"/>
    <property type="match status" value="1"/>
</dbReference>
<protein>
    <recommendedName>
        <fullName evidence="4">AB hydrolase-1 domain-containing protein</fullName>
    </recommendedName>
</protein>
<gene>
    <name evidence="2" type="ORF">CSAL01_11275</name>
</gene>
<dbReference type="AlphaFoldDB" id="A0A135UIN4"/>
<dbReference type="OrthoDB" id="6431331at2759"/>
<keyword evidence="3" id="KW-1185">Reference proteome</keyword>
<comment type="caution">
    <text evidence="2">The sequence shown here is derived from an EMBL/GenBank/DDBJ whole genome shotgun (WGS) entry which is preliminary data.</text>
</comment>
<name>A0A135UIN4_9PEZI</name>
<dbReference type="SUPFAM" id="SSF53474">
    <property type="entry name" value="alpha/beta-Hydrolases"/>
    <property type="match status" value="1"/>
</dbReference>
<evidence type="ECO:0000313" key="3">
    <source>
        <dbReference type="Proteomes" id="UP000070121"/>
    </source>
</evidence>
<organism evidence="2 3">
    <name type="scientific">Colletotrichum salicis</name>
    <dbReference type="NCBI Taxonomy" id="1209931"/>
    <lineage>
        <taxon>Eukaryota</taxon>
        <taxon>Fungi</taxon>
        <taxon>Dikarya</taxon>
        <taxon>Ascomycota</taxon>
        <taxon>Pezizomycotina</taxon>
        <taxon>Sordariomycetes</taxon>
        <taxon>Hypocreomycetidae</taxon>
        <taxon>Glomerellales</taxon>
        <taxon>Glomerellaceae</taxon>
        <taxon>Colletotrichum</taxon>
        <taxon>Colletotrichum acutatum species complex</taxon>
    </lineage>
</organism>
<keyword evidence="1" id="KW-0472">Membrane</keyword>
<dbReference type="Gene3D" id="3.40.50.1820">
    <property type="entry name" value="alpha/beta hydrolase"/>
    <property type="match status" value="1"/>
</dbReference>
<feature type="transmembrane region" description="Helical" evidence="1">
    <location>
        <begin position="47"/>
        <end position="67"/>
    </location>
</feature>
<feature type="transmembrane region" description="Helical" evidence="1">
    <location>
        <begin position="184"/>
        <end position="203"/>
    </location>
</feature>
<reference evidence="2 3" key="1">
    <citation type="submission" date="2014-02" db="EMBL/GenBank/DDBJ databases">
        <title>The genome sequence of Colletotrichum salicis CBS 607.94.</title>
        <authorList>
            <person name="Baroncelli R."/>
            <person name="Thon M.R."/>
        </authorList>
    </citation>
    <scope>NUCLEOTIDE SEQUENCE [LARGE SCALE GENOMIC DNA]</scope>
    <source>
        <strain evidence="2 3">CBS 607.94</strain>
    </source>
</reference>
<proteinExistence type="predicted"/>
<dbReference type="EMBL" id="JFFI01001405">
    <property type="protein sequence ID" value="KXH60244.1"/>
    <property type="molecule type" value="Genomic_DNA"/>
</dbReference>
<accession>A0A135UIN4</accession>
<sequence>MLVGKSVPELILVRSMVIYFQYLGFLCFLYFWFIFALAGVPGIAHPVSVLIEVVGAIEIIFYFAWFVPYRRRLQKPGLQPEPLNQEERRRFFYQGLDHAPDVEQYIRKWHCNAQVGDIRRENIKDWLMWALFDKQGNPQEHDDELEEYIAETEERAGINIKTGFGDATPMRLSFDSITVTHRSLMYYITTGTLDFFATLVLFIRGFKFYRQPRNTFFSVFPWRPMTLFSPNESADPKLSYFCRPHTSETQRPILFMHGVGVGMLPYLLWLWSIPKDVGVLCIEILPVSSRICPPLQTTKELVDGIDAIIKQQNYNDFVFVGNSFGTLFVSPLLQRPDIAAKINSIVLIDPVSLLLHLPAVAYNFTRRTPKWGNEWEIWFVATDPMVAHTLARRFRWQDFILWTPQLQGKRTTVVLGGEDCVTDPDAVASYVYFGDLNYTRHDKPEWATTPQRWSGKGELELMYLAGMDHGQGFLSIKHMPQIGNVVLAYTFLSGSANYYHARTSTSPKPINLDQPHTHRNLMPLYPSNPPTPPTPFNNSPNLDLDLYIRFYELIQPTRNGKLRIPPQHINPQINLRLTSMTPQPPPPINPPSSNHNINLYSRGFPVLKIPKLGTHGPVGYESTT</sequence>